<keyword evidence="5" id="KW-0493">Microtubule</keyword>
<dbReference type="SMART" id="SM00184">
    <property type="entry name" value="RING"/>
    <property type="match status" value="1"/>
</dbReference>
<gene>
    <name evidence="17" type="ORF">chiPu_0000987</name>
</gene>
<evidence type="ECO:0000259" key="14">
    <source>
        <dbReference type="PROSITE" id="PS50089"/>
    </source>
</evidence>
<evidence type="ECO:0000256" key="12">
    <source>
        <dbReference type="SAM" id="Coils"/>
    </source>
</evidence>
<dbReference type="Gene3D" id="3.30.40.10">
    <property type="entry name" value="Zinc/RING finger domain, C3HC4 (zinc finger)"/>
    <property type="match status" value="1"/>
</dbReference>
<dbReference type="PROSITE" id="PS00518">
    <property type="entry name" value="ZF_RING_1"/>
    <property type="match status" value="1"/>
</dbReference>
<dbReference type="FunFam" id="3.30.40.10:FF:000014">
    <property type="entry name" value="probable E3 ubiquitin-protein ligase MID2"/>
    <property type="match status" value="1"/>
</dbReference>
<feature type="domain" description="RING-type" evidence="14">
    <location>
        <begin position="22"/>
        <end position="70"/>
    </location>
</feature>
<dbReference type="InterPro" id="IPR017903">
    <property type="entry name" value="COS_domain"/>
</dbReference>
<feature type="domain" description="COS" evidence="16">
    <location>
        <begin position="257"/>
        <end position="313"/>
    </location>
</feature>
<accession>A0A401RWX4</accession>
<evidence type="ECO:0000256" key="3">
    <source>
        <dbReference type="ARBA" id="ARBA00014725"/>
    </source>
</evidence>
<evidence type="ECO:0000256" key="13">
    <source>
        <dbReference type="SAM" id="MobiDB-lite"/>
    </source>
</evidence>
<dbReference type="GO" id="GO:0005874">
    <property type="term" value="C:microtubule"/>
    <property type="evidence" value="ECO:0007669"/>
    <property type="project" value="UniProtKB-KW"/>
</dbReference>
<dbReference type="InterPro" id="IPR001841">
    <property type="entry name" value="Znf_RING"/>
</dbReference>
<dbReference type="AlphaFoldDB" id="A0A401RWX4"/>
<feature type="compositionally biased region" description="Low complexity" evidence="13">
    <location>
        <begin position="511"/>
        <end position="520"/>
    </location>
</feature>
<dbReference type="InterPro" id="IPR000315">
    <property type="entry name" value="Znf_B-box"/>
</dbReference>
<dbReference type="SUPFAM" id="SSF57850">
    <property type="entry name" value="RING/U-box"/>
    <property type="match status" value="1"/>
</dbReference>
<dbReference type="Pfam" id="PF13445">
    <property type="entry name" value="zf-RING_UBOX"/>
    <property type="match status" value="1"/>
</dbReference>
<reference evidence="17 18" key="1">
    <citation type="journal article" date="2018" name="Nat. Ecol. Evol.">
        <title>Shark genomes provide insights into elasmobranch evolution and the origin of vertebrates.</title>
        <authorList>
            <person name="Hara Y"/>
            <person name="Yamaguchi K"/>
            <person name="Onimaru K"/>
            <person name="Kadota M"/>
            <person name="Koyanagi M"/>
            <person name="Keeley SD"/>
            <person name="Tatsumi K"/>
            <person name="Tanaka K"/>
            <person name="Motone F"/>
            <person name="Kageyama Y"/>
            <person name="Nozu R"/>
            <person name="Adachi N"/>
            <person name="Nishimura O"/>
            <person name="Nakagawa R"/>
            <person name="Tanegashima C"/>
            <person name="Kiyatake I"/>
            <person name="Matsumoto R"/>
            <person name="Murakumo K"/>
            <person name="Nishida K"/>
            <person name="Terakita A"/>
            <person name="Kuratani S"/>
            <person name="Sato K"/>
            <person name="Hyodo S Kuraku.S."/>
        </authorList>
    </citation>
    <scope>NUCLEOTIDE SEQUENCE [LARGE SCALE GENOMIC DNA]</scope>
</reference>
<feature type="coiled-coil region" evidence="12">
    <location>
        <begin position="200"/>
        <end position="227"/>
    </location>
</feature>
<keyword evidence="7 11" id="KW-0863">Zinc-finger</keyword>
<dbReference type="PROSITE" id="PS50119">
    <property type="entry name" value="ZF_BBOX"/>
    <property type="match status" value="1"/>
</dbReference>
<organism evidence="17 18">
    <name type="scientific">Chiloscyllium punctatum</name>
    <name type="common">Brownbanded bambooshark</name>
    <name type="synonym">Hemiscyllium punctatum</name>
    <dbReference type="NCBI Taxonomy" id="137246"/>
    <lineage>
        <taxon>Eukaryota</taxon>
        <taxon>Metazoa</taxon>
        <taxon>Chordata</taxon>
        <taxon>Craniata</taxon>
        <taxon>Vertebrata</taxon>
        <taxon>Chondrichthyes</taxon>
        <taxon>Elasmobranchii</taxon>
        <taxon>Galeomorphii</taxon>
        <taxon>Galeoidea</taxon>
        <taxon>Orectolobiformes</taxon>
        <taxon>Hemiscylliidae</taxon>
        <taxon>Chiloscyllium</taxon>
    </lineage>
</organism>
<dbReference type="PROSITE" id="PS51262">
    <property type="entry name" value="COS"/>
    <property type="match status" value="1"/>
</dbReference>
<feature type="compositionally biased region" description="Low complexity" evidence="13">
    <location>
        <begin position="540"/>
        <end position="557"/>
    </location>
</feature>
<evidence type="ECO:0000256" key="1">
    <source>
        <dbReference type="ARBA" id="ARBA00003888"/>
    </source>
</evidence>
<dbReference type="GO" id="GO:0008270">
    <property type="term" value="F:zinc ion binding"/>
    <property type="evidence" value="ECO:0007669"/>
    <property type="project" value="UniProtKB-KW"/>
</dbReference>
<dbReference type="OMA" id="ATSASXA"/>
<evidence type="ECO:0000256" key="9">
    <source>
        <dbReference type="ARBA" id="ARBA00022833"/>
    </source>
</evidence>
<dbReference type="EMBL" id="BEZZ01000014">
    <property type="protein sequence ID" value="GCC22599.1"/>
    <property type="molecule type" value="Genomic_DNA"/>
</dbReference>
<dbReference type="InterPro" id="IPR013083">
    <property type="entry name" value="Znf_RING/FYVE/PHD"/>
</dbReference>
<evidence type="ECO:0000256" key="6">
    <source>
        <dbReference type="ARBA" id="ARBA00022723"/>
    </source>
</evidence>
<dbReference type="InterPro" id="IPR027370">
    <property type="entry name" value="Znf-RING_euk"/>
</dbReference>
<dbReference type="Gene3D" id="3.30.160.60">
    <property type="entry name" value="Classic Zinc Finger"/>
    <property type="match status" value="1"/>
</dbReference>
<comment type="function">
    <text evidence="1">May bind and stabilize microtubules during myotubes formation.</text>
</comment>
<dbReference type="GO" id="GO:0030154">
    <property type="term" value="P:cell differentiation"/>
    <property type="evidence" value="ECO:0007669"/>
    <property type="project" value="UniProtKB-KW"/>
</dbReference>
<proteinExistence type="predicted"/>
<dbReference type="InterPro" id="IPR033492">
    <property type="entry name" value="Trim54_Bbox2_Zfn"/>
</dbReference>
<dbReference type="GO" id="GO:0030018">
    <property type="term" value="C:Z disc"/>
    <property type="evidence" value="ECO:0007669"/>
    <property type="project" value="UniProtKB-SubCell"/>
</dbReference>
<evidence type="ECO:0000313" key="18">
    <source>
        <dbReference type="Proteomes" id="UP000287033"/>
    </source>
</evidence>
<evidence type="ECO:0000256" key="10">
    <source>
        <dbReference type="ARBA" id="ARBA00023054"/>
    </source>
</evidence>
<evidence type="ECO:0000256" key="5">
    <source>
        <dbReference type="ARBA" id="ARBA00022701"/>
    </source>
</evidence>
<keyword evidence="10 12" id="KW-0175">Coiled coil</keyword>
<evidence type="ECO:0000256" key="8">
    <source>
        <dbReference type="ARBA" id="ARBA00022782"/>
    </source>
</evidence>
<dbReference type="STRING" id="137246.A0A401RWX4"/>
<protein>
    <recommendedName>
        <fullName evidence="3">Tripartite motif-containing protein 54</fullName>
    </recommendedName>
</protein>
<evidence type="ECO:0000313" key="17">
    <source>
        <dbReference type="EMBL" id="GCC22599.1"/>
    </source>
</evidence>
<dbReference type="SUPFAM" id="SSF57845">
    <property type="entry name" value="B-box zinc-binding domain"/>
    <property type="match status" value="1"/>
</dbReference>
<dbReference type="CDD" id="cd19833">
    <property type="entry name" value="Bbox2_MuRF3_C-II"/>
    <property type="match status" value="1"/>
</dbReference>
<sequence>MEYNSIYRGSQTMDNLEKQLICPICLEMFTKPVVILPCQHNLCRKCANDIFQSRGTAGVSGGRFRCPSCRHEVILDRHGIYGLQRNLLVENIIDIYKQESSRSTAKPEQPTCEEHDEEKINIYCTSCEVPTCSLCKVFGAHKDCEVAPLLNVYKQQKHELNDEIAALVAANDATQTFIDHLEETSKHIEDNCRSQKQIMCEKIDSLIAILEERKQQMMQKITSEQEEKMTNCKSLIKSYAERIQSMSKLVETALQSLEEPQMAVFLQVASIIRLSEATRASVIEDLEHNYENMNHYNVDVEKEQNLLQAINFRKVEEQTEEGFEDEEGAAEKNEDSEIVAGHLEMPRTEPSDVITKVFTVERSNVESLDNVAKIHFTTGITTETLGTPDIFSSNQDPNIAGSVDKVHQEEKPDAESSGEIFEVHEVEESSAECSGPLFEGQEEEGSITETPFVVVEVAEKGESSAESAGSGFDVSEESKPASECPGAVAEVPEEEQPSSQSPGAVAEVPEEGGSSSLSPGAVAEVPEEGGSGSEFPAAVAEPPEQGGSSSECSGAEAKVPEEEEETIPESLDAVVKVHTEEELSSESPDTVAEVSKVKETSSEFPGAVAKVQEGKESSSECRSGVAEVPKEKETSFESPSTVDDISKKKEPNSDSLSATDDVPEEKESSSECSGAEAMVPEEEEETSPETSDAVGEVSKEEELSSESSGAVGEVPEGKYTIPESSDAVAEVPEEKVTISETPGAVADVHKVNEEPCPVSSGAADGISKEKELNPESSDVTADVSEESSAYTITMSEISEKETNFESSGVVADVYTKSSDAADDVPPEEVLNSASHFVKDEGLSTEESNIVTSDFVNAIPETKESNETFLDVPNAASNMEENHMFTTDTGEPAKKILTPTTILLPDKVSVIEESMVEPLGSAIAISTKQELNDPLSDTVNAMDSITASPIVVDSVCPIGESEVASSCMVDGIPPGVEPIIPLIDVEACKLGQEKTEVEEFEAIVQQDAILSGSFNADDLKMTQWLEVVDEEIKLSPGGQKCDSWHVINSSGPAPNAVQHVTCQDQIGPTSTTKQELESEHNSVGTAEGSPGVMKKSDSENEVSSPVIQVSGERF</sequence>
<evidence type="ECO:0000259" key="16">
    <source>
        <dbReference type="PROSITE" id="PS51262"/>
    </source>
</evidence>
<comment type="subcellular location">
    <subcellularLocation>
        <location evidence="2">Cytoplasm</location>
        <location evidence="2">Myofibril</location>
        <location evidence="2">Sarcomere</location>
        <location evidence="2">Z line</location>
    </subcellularLocation>
</comment>
<evidence type="ECO:0000259" key="15">
    <source>
        <dbReference type="PROSITE" id="PS50119"/>
    </source>
</evidence>
<keyword evidence="9" id="KW-0862">Zinc</keyword>
<evidence type="ECO:0000256" key="4">
    <source>
        <dbReference type="ARBA" id="ARBA00022490"/>
    </source>
</evidence>
<dbReference type="InterPro" id="IPR017907">
    <property type="entry name" value="Znf_RING_CS"/>
</dbReference>
<dbReference type="InterPro" id="IPR050143">
    <property type="entry name" value="TRIM/RBCC"/>
</dbReference>
<keyword evidence="18" id="KW-1185">Reference proteome</keyword>
<feature type="region of interest" description="Disordered" evidence="13">
    <location>
        <begin position="1065"/>
        <end position="1113"/>
    </location>
</feature>
<dbReference type="Gene3D" id="1.20.5.170">
    <property type="match status" value="1"/>
</dbReference>
<keyword evidence="8" id="KW-0221">Differentiation</keyword>
<name>A0A401RWX4_CHIPU</name>
<dbReference type="Proteomes" id="UP000287033">
    <property type="component" value="Unassembled WGS sequence"/>
</dbReference>
<dbReference type="PANTHER" id="PTHR24103">
    <property type="entry name" value="E3 UBIQUITIN-PROTEIN LIGASE TRIM"/>
    <property type="match status" value="1"/>
</dbReference>
<keyword evidence="4" id="KW-0963">Cytoplasm</keyword>
<evidence type="ECO:0000256" key="7">
    <source>
        <dbReference type="ARBA" id="ARBA00022771"/>
    </source>
</evidence>
<feature type="compositionally biased region" description="Low complexity" evidence="13">
    <location>
        <begin position="705"/>
        <end position="714"/>
    </location>
</feature>
<dbReference type="SMART" id="SM00336">
    <property type="entry name" value="BBOX"/>
    <property type="match status" value="1"/>
</dbReference>
<evidence type="ECO:0000256" key="11">
    <source>
        <dbReference type="PROSITE-ProRule" id="PRU00024"/>
    </source>
</evidence>
<comment type="caution">
    <text evidence="17">The sequence shown here is derived from an EMBL/GenBank/DDBJ whole genome shotgun (WGS) entry which is preliminary data.</text>
</comment>
<evidence type="ECO:0000256" key="2">
    <source>
        <dbReference type="ARBA" id="ARBA00004216"/>
    </source>
</evidence>
<feature type="domain" description="B box-type" evidence="15">
    <location>
        <begin position="107"/>
        <end position="149"/>
    </location>
</feature>
<keyword evidence="6" id="KW-0479">Metal-binding</keyword>
<dbReference type="OrthoDB" id="5351233at2759"/>
<feature type="region of interest" description="Disordered" evidence="13">
    <location>
        <begin position="428"/>
        <end position="787"/>
    </location>
</feature>
<dbReference type="Pfam" id="PF00643">
    <property type="entry name" value="zf-B_box"/>
    <property type="match status" value="1"/>
</dbReference>
<dbReference type="PROSITE" id="PS50089">
    <property type="entry name" value="ZF_RING_2"/>
    <property type="match status" value="1"/>
</dbReference>